<dbReference type="AlphaFoldDB" id="A0A6B3TKY9"/>
<organism evidence="3 4">
    <name type="scientific">Neobacillus thermocopriae</name>
    <dbReference type="NCBI Taxonomy" id="1215031"/>
    <lineage>
        <taxon>Bacteria</taxon>
        <taxon>Bacillati</taxon>
        <taxon>Bacillota</taxon>
        <taxon>Bacilli</taxon>
        <taxon>Bacillales</taxon>
        <taxon>Bacillaceae</taxon>
        <taxon>Neobacillus</taxon>
    </lineage>
</organism>
<evidence type="ECO:0000313" key="3">
    <source>
        <dbReference type="EMBL" id="NEX77605.1"/>
    </source>
</evidence>
<comment type="caution">
    <text evidence="3">The sequence shown here is derived from an EMBL/GenBank/DDBJ whole genome shotgun (WGS) entry which is preliminary data.</text>
</comment>
<evidence type="ECO:0000256" key="2">
    <source>
        <dbReference type="SAM" id="Phobius"/>
    </source>
</evidence>
<feature type="transmembrane region" description="Helical" evidence="2">
    <location>
        <begin position="33"/>
        <end position="51"/>
    </location>
</feature>
<keyword evidence="2" id="KW-0472">Membrane</keyword>
<reference evidence="3" key="1">
    <citation type="submission" date="2020-02" db="EMBL/GenBank/DDBJ databases">
        <title>Bacillus sedimentmangrovi sp. nov., isolated from sediment of the mangrove ecosystem.</title>
        <authorList>
            <person name="Liu G."/>
        </authorList>
    </citation>
    <scope>NUCLEOTIDE SEQUENCE [LARGE SCALE GENOMIC DNA]</scope>
    <source>
        <strain evidence="3">SgZ-7</strain>
    </source>
</reference>
<dbReference type="GO" id="GO:0030436">
    <property type="term" value="P:asexual sporulation"/>
    <property type="evidence" value="ECO:0007669"/>
    <property type="project" value="InterPro"/>
</dbReference>
<proteinExistence type="predicted"/>
<feature type="transmembrane region" description="Helical" evidence="2">
    <location>
        <begin position="130"/>
        <end position="147"/>
    </location>
</feature>
<feature type="transmembrane region" description="Helical" evidence="2">
    <location>
        <begin position="57"/>
        <end position="78"/>
    </location>
</feature>
<keyword evidence="2" id="KW-1133">Transmembrane helix</keyword>
<feature type="active site" evidence="1">
    <location>
        <position position="183"/>
    </location>
</feature>
<keyword evidence="2" id="KW-0812">Transmembrane</keyword>
<dbReference type="Pfam" id="PF03419">
    <property type="entry name" value="Peptidase_U4"/>
    <property type="match status" value="1"/>
</dbReference>
<dbReference type="PIRSF" id="PIRSF018571">
    <property type="entry name" value="SpoIIGA"/>
    <property type="match status" value="1"/>
</dbReference>
<keyword evidence="4" id="KW-1185">Reference proteome</keyword>
<dbReference type="EMBL" id="JAAIUV010000002">
    <property type="protein sequence ID" value="NEX77605.1"/>
    <property type="molecule type" value="Genomic_DNA"/>
</dbReference>
<protein>
    <submittedName>
        <fullName evidence="3">Sigma-E processing peptidase SpoIIGA</fullName>
    </submittedName>
</protein>
<dbReference type="GO" id="GO:0004190">
    <property type="term" value="F:aspartic-type endopeptidase activity"/>
    <property type="evidence" value="ECO:0007669"/>
    <property type="project" value="InterPro"/>
</dbReference>
<dbReference type="RefSeq" id="WP_163250187.1">
    <property type="nucleotide sequence ID" value="NZ_JAAIUV010000002.1"/>
</dbReference>
<dbReference type="GO" id="GO:0006508">
    <property type="term" value="P:proteolysis"/>
    <property type="evidence" value="ECO:0007669"/>
    <property type="project" value="InterPro"/>
</dbReference>
<sequence>MTVYLDVIWALNFLFDSLLLYLTGIFLKRDIRIWRILIGGFIGSLIILLSFTSFQVYFGHPISKLLFSVLMILTVFGFKRVSFFIKALMTFYVSTFIIGGALIGIHYFIQYDSVLTTKVLMASVRGFGDPISWGFVLIGFPIAWHFSRKNIESMEMTKIKYDQLVEVSIEIENELLTFKGLIDSGNQLYDPISKLPVMIVSIKNQIDAVSEPIQKLASSPEPLINGNIQFPNEWESRMRVIPYKVVGHNHQLIIAIKPDRIIIKHDGIGYLCEKGLISFTMQQLSADDTYECIVHPKMLTGQRLQGESVKVS</sequence>
<dbReference type="InterPro" id="IPR005081">
    <property type="entry name" value="SpoIIGA"/>
</dbReference>
<name>A0A6B3TKY9_9BACI</name>
<evidence type="ECO:0000256" key="1">
    <source>
        <dbReference type="PIRSR" id="PIRSR018571-1"/>
    </source>
</evidence>
<feature type="transmembrane region" description="Helical" evidence="2">
    <location>
        <begin position="90"/>
        <end position="110"/>
    </location>
</feature>
<dbReference type="Proteomes" id="UP000481621">
    <property type="component" value="Unassembled WGS sequence"/>
</dbReference>
<evidence type="ECO:0000313" key="4">
    <source>
        <dbReference type="Proteomes" id="UP000481621"/>
    </source>
</evidence>
<dbReference type="NCBIfam" id="TIGR02854">
    <property type="entry name" value="spore_II_GA"/>
    <property type="match status" value="1"/>
</dbReference>
<feature type="transmembrane region" description="Helical" evidence="2">
    <location>
        <begin position="6"/>
        <end position="26"/>
    </location>
</feature>
<accession>A0A6B3TKY9</accession>
<gene>
    <name evidence="3" type="primary">spoIIGA</name>
    <name evidence="3" type="ORF">G4Z05_01730</name>
</gene>